<accession>F4P5J3</accession>
<organism evidence="2 3">
    <name type="scientific">Batrachochytrium dendrobatidis (strain JAM81 / FGSC 10211)</name>
    <name type="common">Frog chytrid fungus</name>
    <dbReference type="NCBI Taxonomy" id="684364"/>
    <lineage>
        <taxon>Eukaryota</taxon>
        <taxon>Fungi</taxon>
        <taxon>Fungi incertae sedis</taxon>
        <taxon>Chytridiomycota</taxon>
        <taxon>Chytridiomycota incertae sedis</taxon>
        <taxon>Chytridiomycetes</taxon>
        <taxon>Rhizophydiales</taxon>
        <taxon>Rhizophydiales incertae sedis</taxon>
        <taxon>Batrachochytrium</taxon>
    </lineage>
</organism>
<proteinExistence type="predicted"/>
<dbReference type="RefSeq" id="XP_006680053.1">
    <property type="nucleotide sequence ID" value="XM_006679990.1"/>
</dbReference>
<dbReference type="GeneID" id="18243660"/>
<dbReference type="STRING" id="684364.F4P5J3"/>
<evidence type="ECO:0000313" key="2">
    <source>
        <dbReference type="EMBL" id="EGF79199.1"/>
    </source>
</evidence>
<dbReference type="AlphaFoldDB" id="F4P5J3"/>
<gene>
    <name evidence="2" type="ORF">BATDEDRAFT_89874</name>
</gene>
<keyword evidence="1" id="KW-0677">Repeat</keyword>
<dbReference type="InterPro" id="IPR011990">
    <property type="entry name" value="TPR-like_helical_dom_sf"/>
</dbReference>
<dbReference type="HOGENOM" id="CLU_305015_0_0_1"/>
<evidence type="ECO:0000313" key="3">
    <source>
        <dbReference type="Proteomes" id="UP000007241"/>
    </source>
</evidence>
<evidence type="ECO:0000256" key="1">
    <source>
        <dbReference type="ARBA" id="ARBA00022737"/>
    </source>
</evidence>
<dbReference type="Gene3D" id="1.25.40.10">
    <property type="entry name" value="Tetratricopeptide repeat domain"/>
    <property type="match status" value="2"/>
</dbReference>
<dbReference type="InterPro" id="IPR002885">
    <property type="entry name" value="PPR_rpt"/>
</dbReference>
<dbReference type="Proteomes" id="UP000007241">
    <property type="component" value="Unassembled WGS sequence"/>
</dbReference>
<protein>
    <recommendedName>
        <fullName evidence="4">Pentacotripeptide-repeat region of PRORP domain-containing protein</fullName>
    </recommendedName>
</protein>
<dbReference type="NCBIfam" id="TIGR00756">
    <property type="entry name" value="PPR"/>
    <property type="match status" value="1"/>
</dbReference>
<dbReference type="OrthoDB" id="185373at2759"/>
<dbReference type="OMA" id="HNLYTYR"/>
<dbReference type="EMBL" id="GL882886">
    <property type="protein sequence ID" value="EGF79199.1"/>
    <property type="molecule type" value="Genomic_DNA"/>
</dbReference>
<dbReference type="InterPro" id="IPR051240">
    <property type="entry name" value="Mito_RNA-Proc/Resp"/>
</dbReference>
<evidence type="ECO:0008006" key="4">
    <source>
        <dbReference type="Google" id="ProtNLM"/>
    </source>
</evidence>
<sequence>MQSMPENLKTKYSENIAWRRFLAISSLWDNRLNPSSHSPHDQESLHMSTLYEIYDVFAKGASPGYINELRLAHIKKFFDKHRIPLSKQLSHSIPSSIDHTLPADSQATDRFHTLYNNSRDIPKIESEILINTIRSIVKDYAAFGQTSQSELSTLVSDHLSRGSVFIAAEILQNMRSKGISLDPSAAHSIFTALDSSQADNFIPYHLDSLHTSVTEYQQETSKSNPQVADALNLLKTYCSSSSTFSKAKSLFEKLPFAELNSATAILKSHAFMIDSIALFKQDLEFAEQIFNDVSFKYKLVPDMDVYRSMLHAYVVLGSLEQVHAFRDTLVQAGIRFDHYIYNLLIRAHADREDGAGAVAFLNMAESEGIIPTIGMLTSTLLAYVRSADDNAMRLAESFFYQRIQGKHHYGVQVFNILMDGYSRRKLLYPMMFWFEQLLLHNCRPDEFTYSIFKYVVFSNSPDISDTMRDNFDQNFEKQSGISVLKLRSIYSETIEFKYRLHAIGMSDGLDWFEKNIQGTSYAPTLVTYTILMALHIRNSNHKAALRVYNMILSCGFKLDEHVYHQLIQAGLLSTNWYMKAFDCFEKMIAERLQPLRVTVVSLLRICIKHRLTEQLERVVSITFIRNPISYELSFYMLVFEILVRANNWNSATDAICIILRQILTRQRGPKTAVIQPLLVKAVTWSNADVVFMMGQVIVQTRILLQKIPALDILNAMNTMLIHSSSLPLHSYDASQSNSSLELTQDNDRSVMMRPSLLSSFNTLPIAQSHVHSMAEFILYTMLFPTQIQPTHIKSLLQNLADQKLFQIIHDLSILVLTPDVSTMGYPTQQEVKDYQAGCDRFVGNTLQILSLAHGCEKLTRSLWERIVTSNIADSSINQSKPSVSLLLSRQGTTPAWRYTPTDQIVWKYFQILVKWRQMDEALEMVTNGLEQMRFPPSEKLFKLVRNWFEAEGLHAQGKCYIDFWKLKWPEWVL</sequence>
<keyword evidence="3" id="KW-1185">Reference proteome</keyword>
<dbReference type="Pfam" id="PF01535">
    <property type="entry name" value="PPR"/>
    <property type="match status" value="1"/>
</dbReference>
<name>F4P5J3_BATDJ</name>
<reference evidence="2 3" key="1">
    <citation type="submission" date="2009-12" db="EMBL/GenBank/DDBJ databases">
        <title>The draft genome of Batrachochytrium dendrobatidis.</title>
        <authorList>
            <consortium name="US DOE Joint Genome Institute (JGI-PGF)"/>
            <person name="Kuo A."/>
            <person name="Salamov A."/>
            <person name="Schmutz J."/>
            <person name="Lucas S."/>
            <person name="Pitluck S."/>
            <person name="Rosenblum E."/>
            <person name="Stajich J."/>
            <person name="Eisen M."/>
            <person name="Grigoriev I.V."/>
        </authorList>
    </citation>
    <scope>NUCLEOTIDE SEQUENCE [LARGE SCALE GENOMIC DNA]</scope>
    <source>
        <strain evidence="3">JAM81 / FGSC 10211</strain>
    </source>
</reference>
<dbReference type="GO" id="GO:0003729">
    <property type="term" value="F:mRNA binding"/>
    <property type="evidence" value="ECO:0000318"/>
    <property type="project" value="GO_Central"/>
</dbReference>
<dbReference type="PANTHER" id="PTHR47933">
    <property type="entry name" value="PENTATRICOPEPTIDE REPEAT-CONTAINING PROTEIN 1, MITOCHONDRIAL"/>
    <property type="match status" value="1"/>
</dbReference>
<dbReference type="InParanoid" id="F4P5J3"/>